<evidence type="ECO:0000259" key="4">
    <source>
        <dbReference type="PROSITE" id="PS50892"/>
    </source>
</evidence>
<dbReference type="EMBL" id="HBIM01010988">
    <property type="protein sequence ID" value="CAE0411836.1"/>
    <property type="molecule type" value="Transcribed_RNA"/>
</dbReference>
<dbReference type="PRINTS" id="PR00219">
    <property type="entry name" value="SYNAPTOBREVN"/>
</dbReference>
<keyword evidence="1" id="KW-0653">Protein transport</keyword>
<protein>
    <recommendedName>
        <fullName evidence="4">V-SNARE coiled-coil homology domain-containing protein</fullName>
    </recommendedName>
</protein>
<gene>
    <name evidence="5" type="ORF">ACOF00016_LOCUS9122</name>
</gene>
<reference evidence="5" key="1">
    <citation type="submission" date="2021-01" db="EMBL/GenBank/DDBJ databases">
        <authorList>
            <person name="Corre E."/>
            <person name="Pelletier E."/>
            <person name="Niang G."/>
            <person name="Scheremetjew M."/>
            <person name="Finn R."/>
            <person name="Kale V."/>
            <person name="Holt S."/>
            <person name="Cochrane G."/>
            <person name="Meng A."/>
            <person name="Brown T."/>
            <person name="Cohen L."/>
        </authorList>
    </citation>
    <scope>NUCLEOTIDE SEQUENCE</scope>
    <source>
        <strain evidence="5">CCMP127</strain>
    </source>
</reference>
<organism evidence="5">
    <name type="scientific">Amphora coffeiformis</name>
    <dbReference type="NCBI Taxonomy" id="265554"/>
    <lineage>
        <taxon>Eukaryota</taxon>
        <taxon>Sar</taxon>
        <taxon>Stramenopiles</taxon>
        <taxon>Ochrophyta</taxon>
        <taxon>Bacillariophyta</taxon>
        <taxon>Bacillariophyceae</taxon>
        <taxon>Bacillariophycidae</taxon>
        <taxon>Thalassiophysales</taxon>
        <taxon>Catenulaceae</taxon>
        <taxon>Amphora</taxon>
    </lineage>
</organism>
<dbReference type="GO" id="GO:0016020">
    <property type="term" value="C:membrane"/>
    <property type="evidence" value="ECO:0007669"/>
    <property type="project" value="InterPro"/>
</dbReference>
<evidence type="ECO:0000256" key="1">
    <source>
        <dbReference type="ARBA" id="ARBA00022927"/>
    </source>
</evidence>
<feature type="domain" description="V-SNARE coiled-coil homology" evidence="4">
    <location>
        <begin position="150"/>
        <end position="210"/>
    </location>
</feature>
<dbReference type="InterPro" id="IPR051097">
    <property type="entry name" value="Synaptobrevin-like_transport"/>
</dbReference>
<accession>A0A7S3L4N4</accession>
<proteinExistence type="predicted"/>
<keyword evidence="3" id="KW-0812">Transmembrane</keyword>
<keyword evidence="2" id="KW-0175">Coiled coil</keyword>
<dbReference type="PANTHER" id="PTHR21136:SF168">
    <property type="entry name" value="VESICLE-ASSOCIATED MEMBRANE PROTEIN 9"/>
    <property type="match status" value="1"/>
</dbReference>
<dbReference type="GO" id="GO:0016192">
    <property type="term" value="P:vesicle-mediated transport"/>
    <property type="evidence" value="ECO:0007669"/>
    <property type="project" value="InterPro"/>
</dbReference>
<dbReference type="CDD" id="cd15843">
    <property type="entry name" value="R-SNARE"/>
    <property type="match status" value="1"/>
</dbReference>
<dbReference type="SUPFAM" id="SSF58038">
    <property type="entry name" value="SNARE fusion complex"/>
    <property type="match status" value="1"/>
</dbReference>
<feature type="transmembrane region" description="Helical" evidence="3">
    <location>
        <begin position="214"/>
        <end position="235"/>
    </location>
</feature>
<dbReference type="AlphaFoldDB" id="A0A7S3L4N4"/>
<evidence type="ECO:0000313" key="5">
    <source>
        <dbReference type="EMBL" id="CAE0411836.1"/>
    </source>
</evidence>
<evidence type="ECO:0000256" key="2">
    <source>
        <dbReference type="PROSITE-ProRule" id="PRU00290"/>
    </source>
</evidence>
<keyword evidence="3" id="KW-0472">Membrane</keyword>
<dbReference type="PROSITE" id="PS50892">
    <property type="entry name" value="V_SNARE"/>
    <property type="match status" value="1"/>
</dbReference>
<evidence type="ECO:0000256" key="3">
    <source>
        <dbReference type="SAM" id="Phobius"/>
    </source>
</evidence>
<dbReference type="PANTHER" id="PTHR21136">
    <property type="entry name" value="SNARE PROTEINS"/>
    <property type="match status" value="1"/>
</dbReference>
<dbReference type="InterPro" id="IPR042855">
    <property type="entry name" value="V_SNARE_CC"/>
</dbReference>
<dbReference type="GO" id="GO:0015031">
    <property type="term" value="P:protein transport"/>
    <property type="evidence" value="ECO:0007669"/>
    <property type="project" value="UniProtKB-KW"/>
</dbReference>
<dbReference type="Pfam" id="PF00957">
    <property type="entry name" value="Synaptobrevin"/>
    <property type="match status" value="1"/>
</dbReference>
<keyword evidence="3" id="KW-1133">Transmembrane helix</keyword>
<dbReference type="Gene3D" id="1.20.5.110">
    <property type="match status" value="1"/>
</dbReference>
<dbReference type="InterPro" id="IPR001388">
    <property type="entry name" value="Synaptobrevin-like"/>
</dbReference>
<keyword evidence="1" id="KW-0813">Transport</keyword>
<sequence length="238" mass="26847">MMSSDYSVSELQEKVLWSCIARNDVILVEAGEDNFDGAVTATAQGILQKKGTAGWEYYKPSRSPFRKNQLKGVKFHFHESAKIIWVFAAVYNPQYVQLVEVQSFIEKIMGITEMYRDEDPTWRTGPKLACQPTFAPILIQRMEEVTYLGKMAMISQQLDTSKQIMQDNITRILENEEKIDDLAERGTRLEQMASDFKKRTKGVRRKMMIQNAKHGALVGGAITAGVAVVVVPPLVALL</sequence>
<name>A0A7S3L4N4_9STRA</name>